<dbReference type="AlphaFoldDB" id="A0A1I5ZNR1"/>
<dbReference type="PROSITE" id="PS00211">
    <property type="entry name" value="ABC_TRANSPORTER_1"/>
    <property type="match status" value="1"/>
</dbReference>
<accession>A0A1I5ZNR1</accession>
<dbReference type="PANTHER" id="PTHR24220:SF689">
    <property type="entry name" value="LIPOPROTEIN-RELEASING SYSTEM ATP-BINDING PROTEIN LOLD"/>
    <property type="match status" value="1"/>
</dbReference>
<evidence type="ECO:0000256" key="4">
    <source>
        <dbReference type="ARBA" id="ARBA00022692"/>
    </source>
</evidence>
<dbReference type="SUPFAM" id="SSF52540">
    <property type="entry name" value="P-loop containing nucleoside triphosphate hydrolases"/>
    <property type="match status" value="1"/>
</dbReference>
<dbReference type="Pfam" id="PF00005">
    <property type="entry name" value="ABC_tran"/>
    <property type="match status" value="1"/>
</dbReference>
<dbReference type="FunFam" id="3.40.50.300:FF:000032">
    <property type="entry name" value="Export ABC transporter ATP-binding protein"/>
    <property type="match status" value="1"/>
</dbReference>
<dbReference type="EMBL" id="FOYD01000001">
    <property type="protein sequence ID" value="SFQ58119.1"/>
    <property type="molecule type" value="Genomic_DNA"/>
</dbReference>
<dbReference type="GO" id="GO:1902495">
    <property type="term" value="C:transmembrane transporter complex"/>
    <property type="evidence" value="ECO:0007669"/>
    <property type="project" value="UniProtKB-ARBA"/>
</dbReference>
<dbReference type="GO" id="GO:0005524">
    <property type="term" value="F:ATP binding"/>
    <property type="evidence" value="ECO:0007669"/>
    <property type="project" value="UniProtKB-KW"/>
</dbReference>
<feature type="domain" description="ABC transporter" evidence="9">
    <location>
        <begin position="6"/>
        <end position="234"/>
    </location>
</feature>
<dbReference type="Gene3D" id="3.40.50.300">
    <property type="entry name" value="P-loop containing nucleotide triphosphate hydrolases"/>
    <property type="match status" value="1"/>
</dbReference>
<dbReference type="Proteomes" id="UP000242815">
    <property type="component" value="Unassembled WGS sequence"/>
</dbReference>
<dbReference type="STRING" id="1002526.SAMN05216578_101181"/>
<keyword evidence="5" id="KW-0547">Nucleotide-binding</keyword>
<dbReference type="GO" id="GO:0044874">
    <property type="term" value="P:lipoprotein localization to outer membrane"/>
    <property type="evidence" value="ECO:0007669"/>
    <property type="project" value="TreeGrafter"/>
</dbReference>
<dbReference type="InterPro" id="IPR015854">
    <property type="entry name" value="ABC_transpr_LolD-like"/>
</dbReference>
<organism evidence="10 11">
    <name type="scientific">Halopseudomonas formosensis</name>
    <dbReference type="NCBI Taxonomy" id="1002526"/>
    <lineage>
        <taxon>Bacteria</taxon>
        <taxon>Pseudomonadati</taxon>
        <taxon>Pseudomonadota</taxon>
        <taxon>Gammaproteobacteria</taxon>
        <taxon>Pseudomonadales</taxon>
        <taxon>Pseudomonadaceae</taxon>
        <taxon>Halopseudomonas</taxon>
    </lineage>
</organism>
<dbReference type="OrthoDB" id="9801477at2"/>
<dbReference type="PANTHER" id="PTHR24220">
    <property type="entry name" value="IMPORT ATP-BINDING PROTEIN"/>
    <property type="match status" value="1"/>
</dbReference>
<dbReference type="RefSeq" id="WP_090536068.1">
    <property type="nucleotide sequence ID" value="NZ_FOYD01000001.1"/>
</dbReference>
<evidence type="ECO:0000259" key="9">
    <source>
        <dbReference type="PROSITE" id="PS50893"/>
    </source>
</evidence>
<evidence type="ECO:0000256" key="8">
    <source>
        <dbReference type="ARBA" id="ARBA00038388"/>
    </source>
</evidence>
<gene>
    <name evidence="10" type="ORF">SAMN05216578_101181</name>
</gene>
<dbReference type="InterPro" id="IPR017871">
    <property type="entry name" value="ABC_transporter-like_CS"/>
</dbReference>
<sequence length="236" mass="25587">MSDEVLRLEGIGKTFNQGTALEARVLQDINLRLGRGELTALIGPSGSGKSTLLNLIGLLDVPTAGELYLQGRPTRSSDDATRTRMRNESLGFVFQFHHLISAFSVLENVLMPLIIRSGRPSAEAVELARSLLQEVGLERLADKRPTEISGGQQQRVAIARALVTRPPLLLADEPTGNLDSRTAASVFDLFRRINEQFGCSILVVTHDPRLAASCPRTIELVDGRIVSDGASIPMPP</sequence>
<dbReference type="InterPro" id="IPR003439">
    <property type="entry name" value="ABC_transporter-like_ATP-bd"/>
</dbReference>
<keyword evidence="4" id="KW-0812">Transmembrane</keyword>
<keyword evidence="6 10" id="KW-0067">ATP-binding</keyword>
<proteinExistence type="inferred from homology"/>
<comment type="subcellular location">
    <subcellularLocation>
        <location evidence="1">Cell inner membrane</location>
        <topology evidence="1">Multi-pass membrane protein</topology>
    </subcellularLocation>
</comment>
<dbReference type="SMART" id="SM00382">
    <property type="entry name" value="AAA"/>
    <property type="match status" value="1"/>
</dbReference>
<evidence type="ECO:0000256" key="1">
    <source>
        <dbReference type="ARBA" id="ARBA00004429"/>
    </source>
</evidence>
<dbReference type="CDD" id="cd03255">
    <property type="entry name" value="ABC_MJ0796_LolCDE_FtsE"/>
    <property type="match status" value="1"/>
</dbReference>
<dbReference type="InterPro" id="IPR027417">
    <property type="entry name" value="P-loop_NTPase"/>
</dbReference>
<name>A0A1I5ZNR1_9GAMM</name>
<dbReference type="GO" id="GO:0005886">
    <property type="term" value="C:plasma membrane"/>
    <property type="evidence" value="ECO:0007669"/>
    <property type="project" value="UniProtKB-SubCell"/>
</dbReference>
<evidence type="ECO:0000256" key="6">
    <source>
        <dbReference type="ARBA" id="ARBA00022840"/>
    </source>
</evidence>
<evidence type="ECO:0000313" key="10">
    <source>
        <dbReference type="EMBL" id="SFQ58119.1"/>
    </source>
</evidence>
<dbReference type="GO" id="GO:0089705">
    <property type="term" value="P:protein localization to outer membrane"/>
    <property type="evidence" value="ECO:0007669"/>
    <property type="project" value="TreeGrafter"/>
</dbReference>
<dbReference type="GO" id="GO:0022857">
    <property type="term" value="F:transmembrane transporter activity"/>
    <property type="evidence" value="ECO:0007669"/>
    <property type="project" value="UniProtKB-ARBA"/>
</dbReference>
<evidence type="ECO:0000256" key="2">
    <source>
        <dbReference type="ARBA" id="ARBA00022448"/>
    </source>
</evidence>
<evidence type="ECO:0000256" key="3">
    <source>
        <dbReference type="ARBA" id="ARBA00022475"/>
    </source>
</evidence>
<reference evidence="10 11" key="1">
    <citation type="submission" date="2016-10" db="EMBL/GenBank/DDBJ databases">
        <authorList>
            <person name="de Groot N.N."/>
        </authorList>
    </citation>
    <scope>NUCLEOTIDE SEQUENCE [LARGE SCALE GENOMIC DNA]</scope>
    <source>
        <strain evidence="10 11">JCM 18415</strain>
    </source>
</reference>
<keyword evidence="3" id="KW-1003">Cell membrane</keyword>
<protein>
    <submittedName>
        <fullName evidence="10">Lipoprotein-releasing system ATP-binding protein</fullName>
    </submittedName>
</protein>
<evidence type="ECO:0000313" key="11">
    <source>
        <dbReference type="Proteomes" id="UP000242815"/>
    </source>
</evidence>
<evidence type="ECO:0000256" key="7">
    <source>
        <dbReference type="ARBA" id="ARBA00023136"/>
    </source>
</evidence>
<comment type="similarity">
    <text evidence="8">Belongs to the ABC transporter superfamily. Macrolide exporter (TC 3.A.1.122) family.</text>
</comment>
<evidence type="ECO:0000256" key="5">
    <source>
        <dbReference type="ARBA" id="ARBA00022741"/>
    </source>
</evidence>
<dbReference type="PROSITE" id="PS50893">
    <property type="entry name" value="ABC_TRANSPORTER_2"/>
    <property type="match status" value="1"/>
</dbReference>
<keyword evidence="7" id="KW-0472">Membrane</keyword>
<keyword evidence="10" id="KW-0449">Lipoprotein</keyword>
<keyword evidence="2" id="KW-0813">Transport</keyword>
<dbReference type="InterPro" id="IPR003593">
    <property type="entry name" value="AAA+_ATPase"/>
</dbReference>
<dbReference type="InterPro" id="IPR017911">
    <property type="entry name" value="MacB-like_ATP-bd"/>
</dbReference>
<dbReference type="GO" id="GO:0016887">
    <property type="term" value="F:ATP hydrolysis activity"/>
    <property type="evidence" value="ECO:0007669"/>
    <property type="project" value="InterPro"/>
</dbReference>